<evidence type="ECO:0000313" key="4">
    <source>
        <dbReference type="Proteomes" id="UP000008810"/>
    </source>
</evidence>
<reference evidence="2 3" key="1">
    <citation type="journal article" date="2010" name="Nature">
        <title>Genome sequencing and analysis of the model grass Brachypodium distachyon.</title>
        <authorList>
            <consortium name="International Brachypodium Initiative"/>
        </authorList>
    </citation>
    <scope>NUCLEOTIDE SEQUENCE [LARGE SCALE GENOMIC DNA]</scope>
    <source>
        <strain evidence="2 3">Bd21</strain>
    </source>
</reference>
<feature type="region of interest" description="Disordered" evidence="1">
    <location>
        <begin position="1"/>
        <end position="33"/>
    </location>
</feature>
<organism evidence="2">
    <name type="scientific">Brachypodium distachyon</name>
    <name type="common">Purple false brome</name>
    <name type="synonym">Trachynia distachya</name>
    <dbReference type="NCBI Taxonomy" id="15368"/>
    <lineage>
        <taxon>Eukaryota</taxon>
        <taxon>Viridiplantae</taxon>
        <taxon>Streptophyta</taxon>
        <taxon>Embryophyta</taxon>
        <taxon>Tracheophyta</taxon>
        <taxon>Spermatophyta</taxon>
        <taxon>Magnoliopsida</taxon>
        <taxon>Liliopsida</taxon>
        <taxon>Poales</taxon>
        <taxon>Poaceae</taxon>
        <taxon>BOP clade</taxon>
        <taxon>Pooideae</taxon>
        <taxon>Stipodae</taxon>
        <taxon>Brachypodieae</taxon>
        <taxon>Brachypodium</taxon>
    </lineage>
</organism>
<dbReference type="Gramene" id="PNT74646">
    <property type="protein sequence ID" value="PNT74646"/>
    <property type="gene ID" value="BRADI_1g19427v3"/>
</dbReference>
<dbReference type="EnsemblPlants" id="PNT74646">
    <property type="protein sequence ID" value="PNT74646"/>
    <property type="gene ID" value="BRADI_1g19427v3"/>
</dbReference>
<proteinExistence type="predicted"/>
<dbReference type="EMBL" id="CM000880">
    <property type="protein sequence ID" value="PNT74646.1"/>
    <property type="molecule type" value="Genomic_DNA"/>
</dbReference>
<feature type="compositionally biased region" description="Pro residues" evidence="1">
    <location>
        <begin position="69"/>
        <end position="78"/>
    </location>
</feature>
<feature type="region of interest" description="Disordered" evidence="1">
    <location>
        <begin position="52"/>
        <end position="78"/>
    </location>
</feature>
<gene>
    <name evidence="2" type="ORF">BRADI_1g19427v3</name>
</gene>
<evidence type="ECO:0000313" key="3">
    <source>
        <dbReference type="EnsemblPlants" id="PNT74646"/>
    </source>
</evidence>
<dbReference type="AlphaFoldDB" id="A0A2K2DK47"/>
<accession>A0A2K2DK47</accession>
<evidence type="ECO:0000256" key="1">
    <source>
        <dbReference type="SAM" id="MobiDB-lite"/>
    </source>
</evidence>
<keyword evidence="4" id="KW-1185">Reference proteome</keyword>
<dbReference type="Proteomes" id="UP000008810">
    <property type="component" value="Chromosome 1"/>
</dbReference>
<reference evidence="3" key="3">
    <citation type="submission" date="2018-08" db="UniProtKB">
        <authorList>
            <consortium name="EnsemblPlants"/>
        </authorList>
    </citation>
    <scope>IDENTIFICATION</scope>
    <source>
        <strain evidence="3">cv. Bd21</strain>
    </source>
</reference>
<sequence>MLQAATAGEEPAERRAATTSARTGSSSARTSKALIPQVPLPSAHHLFLHSLPLPPSRAPTRARCGLPDLRPPAPTGAV</sequence>
<dbReference type="InParanoid" id="A0A2K2DK47"/>
<feature type="compositionally biased region" description="Low complexity" evidence="1">
    <location>
        <begin position="17"/>
        <end position="31"/>
    </location>
</feature>
<protein>
    <submittedName>
        <fullName evidence="2 3">Uncharacterized protein</fullName>
    </submittedName>
</protein>
<reference evidence="2" key="2">
    <citation type="submission" date="2017-06" db="EMBL/GenBank/DDBJ databases">
        <title>WGS assembly of Brachypodium distachyon.</title>
        <authorList>
            <consortium name="The International Brachypodium Initiative"/>
            <person name="Lucas S."/>
            <person name="Harmon-Smith M."/>
            <person name="Lail K."/>
            <person name="Tice H."/>
            <person name="Grimwood J."/>
            <person name="Bruce D."/>
            <person name="Barry K."/>
            <person name="Shu S."/>
            <person name="Lindquist E."/>
            <person name="Wang M."/>
            <person name="Pitluck S."/>
            <person name="Vogel J.P."/>
            <person name="Garvin D.F."/>
            <person name="Mockler T.C."/>
            <person name="Schmutz J."/>
            <person name="Rokhsar D."/>
            <person name="Bevan M.W."/>
        </authorList>
    </citation>
    <scope>NUCLEOTIDE SEQUENCE</scope>
    <source>
        <strain evidence="2">Bd21</strain>
    </source>
</reference>
<evidence type="ECO:0000313" key="2">
    <source>
        <dbReference type="EMBL" id="PNT74646.1"/>
    </source>
</evidence>
<name>A0A2K2DK47_BRADI</name>